<dbReference type="PROSITE" id="PS50104">
    <property type="entry name" value="TIR"/>
    <property type="match status" value="1"/>
</dbReference>
<evidence type="ECO:0000259" key="2">
    <source>
        <dbReference type="PROSITE" id="PS50104"/>
    </source>
</evidence>
<dbReference type="InterPro" id="IPR000157">
    <property type="entry name" value="TIR_dom"/>
</dbReference>
<dbReference type="KEGG" id="rul:UC8_24600"/>
<dbReference type="AlphaFoldDB" id="A0A5B9QN69"/>
<protein>
    <recommendedName>
        <fullName evidence="2">TIR domain-containing protein</fullName>
    </recommendedName>
</protein>
<keyword evidence="1" id="KW-1133">Transmembrane helix</keyword>
<keyword evidence="1" id="KW-0812">Transmembrane</keyword>
<reference evidence="3 4" key="1">
    <citation type="submission" date="2019-08" db="EMBL/GenBank/DDBJ databases">
        <title>Deep-cultivation of Planctomycetes and their phenomic and genomic characterization uncovers novel biology.</title>
        <authorList>
            <person name="Wiegand S."/>
            <person name="Jogler M."/>
            <person name="Boedeker C."/>
            <person name="Pinto D."/>
            <person name="Vollmers J."/>
            <person name="Rivas-Marin E."/>
            <person name="Kohn T."/>
            <person name="Peeters S.H."/>
            <person name="Heuer A."/>
            <person name="Rast P."/>
            <person name="Oberbeckmann S."/>
            <person name="Bunk B."/>
            <person name="Jeske O."/>
            <person name="Meyerdierks A."/>
            <person name="Storesund J.E."/>
            <person name="Kallscheuer N."/>
            <person name="Luecker S."/>
            <person name="Lage O.M."/>
            <person name="Pohl T."/>
            <person name="Merkel B.J."/>
            <person name="Hornburger P."/>
            <person name="Mueller R.-W."/>
            <person name="Bruemmer F."/>
            <person name="Labrenz M."/>
            <person name="Spormann A.M."/>
            <person name="Op den Camp H."/>
            <person name="Overmann J."/>
            <person name="Amann R."/>
            <person name="Jetten M.S.M."/>
            <person name="Mascher T."/>
            <person name="Medema M.H."/>
            <person name="Devos D.P."/>
            <person name="Kaster A.-K."/>
            <person name="Ovreas L."/>
            <person name="Rohde M."/>
            <person name="Galperin M.Y."/>
            <person name="Jogler C."/>
        </authorList>
    </citation>
    <scope>NUCLEOTIDE SEQUENCE [LARGE SCALE GENOMIC DNA]</scope>
    <source>
        <strain evidence="3 4">UC8</strain>
    </source>
</reference>
<dbReference type="InterPro" id="IPR035897">
    <property type="entry name" value="Toll_tir_struct_dom_sf"/>
</dbReference>
<dbReference type="RefSeq" id="WP_068130988.1">
    <property type="nucleotide sequence ID" value="NZ_CP042914.1"/>
</dbReference>
<dbReference type="Proteomes" id="UP000325286">
    <property type="component" value="Chromosome"/>
</dbReference>
<evidence type="ECO:0000256" key="1">
    <source>
        <dbReference type="SAM" id="Phobius"/>
    </source>
</evidence>
<dbReference type="EMBL" id="CP042914">
    <property type="protein sequence ID" value="QEG40448.1"/>
    <property type="molecule type" value="Genomic_DNA"/>
</dbReference>
<sequence>MTHIFVSYRRVDSATIVGRVIDRLDASFGNENIFRDLDSIDYGQEFGEVINQALEHCEVVLVIIGDDWLKVVDESGQRRLDNSEDWVRLEVSNALRHRLHVIPVLVENASMPSASCLPEDLKPLAKRNAARVREDPDFGGDIDRLCTAIRKKLSATSSNTRKPLVKTVMIVVALVAVSTLGLFAASQFFAEASKSQAENGMREAPTVESSPESENRSVLGKWEQKFVEQDSWNSGGIYEFYTDSLGALQLRAVSPPSVTVQAAAGFHNVEMDGSKFKTDGEVLTFNADWGRYGIGLFRLERKNANLFTGVAYEEDGTEYRKNEFHRVIE</sequence>
<gene>
    <name evidence="3" type="ORF">UC8_24600</name>
</gene>
<dbReference type="OrthoDB" id="574237at2"/>
<feature type="transmembrane region" description="Helical" evidence="1">
    <location>
        <begin position="168"/>
        <end position="189"/>
    </location>
</feature>
<dbReference type="SUPFAM" id="SSF52200">
    <property type="entry name" value="Toll/Interleukin receptor TIR domain"/>
    <property type="match status" value="1"/>
</dbReference>
<keyword evidence="1" id="KW-0472">Membrane</keyword>
<evidence type="ECO:0000313" key="3">
    <source>
        <dbReference type="EMBL" id="QEG40448.1"/>
    </source>
</evidence>
<organism evidence="3 4">
    <name type="scientific">Roseimaritima ulvae</name>
    <dbReference type="NCBI Taxonomy" id="980254"/>
    <lineage>
        <taxon>Bacteria</taxon>
        <taxon>Pseudomonadati</taxon>
        <taxon>Planctomycetota</taxon>
        <taxon>Planctomycetia</taxon>
        <taxon>Pirellulales</taxon>
        <taxon>Pirellulaceae</taxon>
        <taxon>Roseimaritima</taxon>
    </lineage>
</organism>
<dbReference type="GO" id="GO:0007165">
    <property type="term" value="P:signal transduction"/>
    <property type="evidence" value="ECO:0007669"/>
    <property type="project" value="InterPro"/>
</dbReference>
<dbReference type="Pfam" id="PF13676">
    <property type="entry name" value="TIR_2"/>
    <property type="match status" value="1"/>
</dbReference>
<feature type="domain" description="TIR" evidence="2">
    <location>
        <begin position="1"/>
        <end position="153"/>
    </location>
</feature>
<proteinExistence type="predicted"/>
<keyword evidence="4" id="KW-1185">Reference proteome</keyword>
<accession>A0A5B9QN69</accession>
<dbReference type="Gene3D" id="3.40.50.10140">
    <property type="entry name" value="Toll/interleukin-1 receptor homology (TIR) domain"/>
    <property type="match status" value="1"/>
</dbReference>
<evidence type="ECO:0000313" key="4">
    <source>
        <dbReference type="Proteomes" id="UP000325286"/>
    </source>
</evidence>
<name>A0A5B9QN69_9BACT</name>